<keyword evidence="3" id="KW-1185">Reference proteome</keyword>
<keyword evidence="1" id="KW-0472">Membrane</keyword>
<accession>K4II34</accession>
<dbReference type="AlphaFoldDB" id="K4II34"/>
<feature type="transmembrane region" description="Helical" evidence="1">
    <location>
        <begin position="38"/>
        <end position="61"/>
    </location>
</feature>
<reference evidence="2" key="1">
    <citation type="submission" date="2006-03" db="EMBL/GenBank/DDBJ databases">
        <authorList>
            <person name="Bowman J."/>
            <person name="Ferriera S."/>
            <person name="Johnson J."/>
            <person name="Kravitz S."/>
            <person name="Halpern A."/>
            <person name="Remington K."/>
            <person name="Beeson K."/>
            <person name="Tran B."/>
            <person name="Rogers Y.-H."/>
            <person name="Friedman R."/>
            <person name="Venter J.C."/>
        </authorList>
    </citation>
    <scope>NUCLEOTIDE SEQUENCE [LARGE SCALE GENOMIC DNA]</scope>
    <source>
        <strain evidence="2">ATCC 700755</strain>
    </source>
</reference>
<evidence type="ECO:0000256" key="1">
    <source>
        <dbReference type="SAM" id="Phobius"/>
    </source>
</evidence>
<reference evidence="2" key="2">
    <citation type="submission" date="2012-09" db="EMBL/GenBank/DDBJ databases">
        <title>The complete sequence of Psychroflexus torquis an extreme psychrophile from sea-ice that is stimulated by light.</title>
        <authorList>
            <person name="Feng S."/>
            <person name="Powell S.M."/>
            <person name="Bowman J.P."/>
        </authorList>
    </citation>
    <scope>NUCLEOTIDE SEQUENCE [LARGE SCALE GENOMIC DNA]</scope>
    <source>
        <strain evidence="2">ATCC 700755</strain>
    </source>
</reference>
<dbReference type="HOGENOM" id="CLU_1239309_0_0_10"/>
<gene>
    <name evidence="2" type="ordered locus">P700755_001935</name>
</gene>
<protein>
    <recommendedName>
        <fullName evidence="4">Transmembrane protein</fullName>
    </recommendedName>
</protein>
<evidence type="ECO:0000313" key="3">
    <source>
        <dbReference type="Proteomes" id="UP000008514"/>
    </source>
</evidence>
<organism evidence="2 3">
    <name type="scientific">Psychroflexus torquis (strain ATCC 700755 / CIP 106069 / ACAM 623)</name>
    <dbReference type="NCBI Taxonomy" id="313595"/>
    <lineage>
        <taxon>Bacteria</taxon>
        <taxon>Pseudomonadati</taxon>
        <taxon>Bacteroidota</taxon>
        <taxon>Flavobacteriia</taxon>
        <taxon>Flavobacteriales</taxon>
        <taxon>Flavobacteriaceae</taxon>
        <taxon>Psychroflexus</taxon>
    </lineage>
</organism>
<feature type="transmembrane region" description="Helical" evidence="1">
    <location>
        <begin position="97"/>
        <end position="117"/>
    </location>
</feature>
<proteinExistence type="predicted"/>
<dbReference type="EMBL" id="CP003879">
    <property type="protein sequence ID" value="AFU68746.1"/>
    <property type="molecule type" value="Genomic_DNA"/>
</dbReference>
<feature type="transmembrane region" description="Helical" evidence="1">
    <location>
        <begin position="67"/>
        <end position="85"/>
    </location>
</feature>
<dbReference type="eggNOG" id="ENOG5032WKE">
    <property type="taxonomic scope" value="Bacteria"/>
</dbReference>
<dbReference type="KEGG" id="ptq:P700755_001935"/>
<evidence type="ECO:0008006" key="4">
    <source>
        <dbReference type="Google" id="ProtNLM"/>
    </source>
</evidence>
<keyword evidence="1" id="KW-1133">Transmembrane helix</keyword>
<evidence type="ECO:0000313" key="2">
    <source>
        <dbReference type="EMBL" id="AFU68746.1"/>
    </source>
</evidence>
<keyword evidence="1" id="KW-0812">Transmembrane</keyword>
<feature type="transmembrane region" description="Helical" evidence="1">
    <location>
        <begin position="13"/>
        <end position="31"/>
    </location>
</feature>
<sequence>MTSLAWSIDPKEMLYLPLWISTIIGFILFFATKRIGIYTLIGISILWLIQMAGTLGCFLTFEPGNIALFGLIGLPTIASILIAVVGTRLIFEKKNKIRIAISLLALIIPIGGILQYANKTYDKSVFSEFYDLDKETYKVIIKPQPSDTRQFEIDLKSDELRNLAKEKATFVANHHYFLNARFRVNMTFSSINKIELYKVADYELEEPIKWNIDELNGQTEFLK</sequence>
<dbReference type="Proteomes" id="UP000008514">
    <property type="component" value="Chromosome"/>
</dbReference>
<name>K4II34_PSYTT</name>
<dbReference type="STRING" id="313595.P700755_001935"/>